<feature type="coiled-coil region" evidence="1">
    <location>
        <begin position="50"/>
        <end position="173"/>
    </location>
</feature>
<evidence type="ECO:0000256" key="1">
    <source>
        <dbReference type="SAM" id="Coils"/>
    </source>
</evidence>
<protein>
    <submittedName>
        <fullName evidence="2">Uncharacterized protein</fullName>
    </submittedName>
</protein>
<accession>A0ABU6Z2F2</accession>
<reference evidence="2 3" key="1">
    <citation type="journal article" date="2023" name="Plants (Basel)">
        <title>Bridging the Gap: Combining Genomics and Transcriptomics Approaches to Understand Stylosanthes scabra, an Orphan Legume from the Brazilian Caatinga.</title>
        <authorList>
            <person name="Ferreira-Neto J.R.C."/>
            <person name="da Silva M.D."/>
            <person name="Binneck E."/>
            <person name="de Melo N.F."/>
            <person name="da Silva R.H."/>
            <person name="de Melo A.L.T.M."/>
            <person name="Pandolfi V."/>
            <person name="Bustamante F.O."/>
            <person name="Brasileiro-Vidal A.C."/>
            <person name="Benko-Iseppon A.M."/>
        </authorList>
    </citation>
    <scope>NUCLEOTIDE SEQUENCE [LARGE SCALE GENOMIC DNA]</scope>
    <source>
        <tissue evidence="2">Leaves</tissue>
    </source>
</reference>
<evidence type="ECO:0000313" key="3">
    <source>
        <dbReference type="Proteomes" id="UP001341840"/>
    </source>
</evidence>
<keyword evidence="1" id="KW-0175">Coiled coil</keyword>
<dbReference type="Proteomes" id="UP001341840">
    <property type="component" value="Unassembled WGS sequence"/>
</dbReference>
<evidence type="ECO:0000313" key="2">
    <source>
        <dbReference type="EMBL" id="MED6216679.1"/>
    </source>
</evidence>
<keyword evidence="3" id="KW-1185">Reference proteome</keyword>
<name>A0ABU6Z2F2_9FABA</name>
<sequence length="276" mass="29832">MIYNNFRAALDASLTNGPTREILKPLVPEQLLGTAQHLACQLTACLQVGIEKAFAAKVQMEKELSSMKDQVDVLTAEGDSALAAPLLNAKIKSLAQELEVAEGECLCSCSHEGGGGGGRVQAVQLKSCRSALERERKEVENLAQSMKEKQMVLDEAKATAAHWQDEWKSLAEETGEMVQETFEILMDQAKRINNPKAEAQEQLEPVAEERLDPAAGVPLGEGDQGELPDGQAGDALVEEVGYVPSSWDLATIQRLQLVGALSERFVHPVGAFPVRS</sequence>
<organism evidence="2 3">
    <name type="scientific">Stylosanthes scabra</name>
    <dbReference type="NCBI Taxonomy" id="79078"/>
    <lineage>
        <taxon>Eukaryota</taxon>
        <taxon>Viridiplantae</taxon>
        <taxon>Streptophyta</taxon>
        <taxon>Embryophyta</taxon>
        <taxon>Tracheophyta</taxon>
        <taxon>Spermatophyta</taxon>
        <taxon>Magnoliopsida</taxon>
        <taxon>eudicotyledons</taxon>
        <taxon>Gunneridae</taxon>
        <taxon>Pentapetalae</taxon>
        <taxon>rosids</taxon>
        <taxon>fabids</taxon>
        <taxon>Fabales</taxon>
        <taxon>Fabaceae</taxon>
        <taxon>Papilionoideae</taxon>
        <taxon>50 kb inversion clade</taxon>
        <taxon>dalbergioids sensu lato</taxon>
        <taxon>Dalbergieae</taxon>
        <taxon>Pterocarpus clade</taxon>
        <taxon>Stylosanthes</taxon>
    </lineage>
</organism>
<dbReference type="EMBL" id="JASCZI010271883">
    <property type="protein sequence ID" value="MED6216679.1"/>
    <property type="molecule type" value="Genomic_DNA"/>
</dbReference>
<proteinExistence type="predicted"/>
<gene>
    <name evidence="2" type="ORF">PIB30_009825</name>
</gene>
<comment type="caution">
    <text evidence="2">The sequence shown here is derived from an EMBL/GenBank/DDBJ whole genome shotgun (WGS) entry which is preliminary data.</text>
</comment>